<dbReference type="PANTHER" id="PTHR45708:SF49">
    <property type="entry name" value="ENDOCHITINASE"/>
    <property type="match status" value="1"/>
</dbReference>
<feature type="chain" id="PRO_5045162398" description="chitinase" evidence="11">
    <location>
        <begin position="24"/>
        <end position="307"/>
    </location>
</feature>
<keyword evidence="4" id="KW-0964">Secreted</keyword>
<keyword evidence="10" id="KW-0624">Polysaccharide degradation</keyword>
<dbReference type="InterPro" id="IPR001223">
    <property type="entry name" value="Glyco_hydro18_cat"/>
</dbReference>
<evidence type="ECO:0000259" key="12">
    <source>
        <dbReference type="PROSITE" id="PS51910"/>
    </source>
</evidence>
<dbReference type="InterPro" id="IPR001579">
    <property type="entry name" value="Glyco_hydro_18_chit_AS"/>
</dbReference>
<keyword evidence="5" id="KW-0147">Chitin-binding</keyword>
<evidence type="ECO:0000256" key="7">
    <source>
        <dbReference type="ARBA" id="ARBA00023024"/>
    </source>
</evidence>
<sequence>MYLTKASAFLVAMFLSFQSGIHAKPVEVESRQAASRSVTYALRKGELEAVCNDGHYNTVALSFIDDFNENYMNWAFDGATCKQGAPCSTLKETVQRCQSKGIKVFVSMGGVPIPDRPYRVPDEKAAQFLASELQKNFFRADGPLGKLDGVDLDLEDNPGAGVPALIKALKALPEAPLVTMAPQCPWAPQFMATYFGASDVWALPVGKIDWLNMQFYNNPSCSLTHGAWNDGTTEAVQWWDKMAGQLGTKWTLGVDATQDSKYATTGEQLKESMAKAASMSSNMIGFMAWRGNHAIKARLGESMERIS</sequence>
<comment type="catalytic activity">
    <reaction evidence="1">
        <text>Random endo-hydrolysis of N-acetyl-beta-D-glucosaminide (1-&gt;4)-beta-linkages in chitin and chitodextrins.</text>
        <dbReference type="EC" id="3.2.1.14"/>
    </reaction>
</comment>
<dbReference type="SUPFAM" id="SSF51445">
    <property type="entry name" value="(Trans)glycosidases"/>
    <property type="match status" value="1"/>
</dbReference>
<reference evidence="13 14" key="1">
    <citation type="journal article" date="2024" name="IMA Fungus">
        <title>Apiospora arundinis, a panoply of carbohydrate-active enzymes and secondary metabolites.</title>
        <authorList>
            <person name="Sorensen T."/>
            <person name="Petersen C."/>
            <person name="Muurmann A.T."/>
            <person name="Christiansen J.V."/>
            <person name="Brundto M.L."/>
            <person name="Overgaard C.K."/>
            <person name="Boysen A.T."/>
            <person name="Wollenberg R.D."/>
            <person name="Larsen T.O."/>
            <person name="Sorensen J.L."/>
            <person name="Nielsen K.L."/>
            <person name="Sondergaard T.E."/>
        </authorList>
    </citation>
    <scope>NUCLEOTIDE SEQUENCE [LARGE SCALE GENOMIC DNA]</scope>
    <source>
        <strain evidence="13 14">AAU 773</strain>
    </source>
</reference>
<proteinExistence type="predicted"/>
<keyword evidence="14" id="KW-1185">Reference proteome</keyword>
<dbReference type="Gene3D" id="3.20.20.80">
    <property type="entry name" value="Glycosidases"/>
    <property type="match status" value="1"/>
</dbReference>
<evidence type="ECO:0000256" key="2">
    <source>
        <dbReference type="ARBA" id="ARBA00004613"/>
    </source>
</evidence>
<keyword evidence="11" id="KW-0732">Signal</keyword>
<dbReference type="PROSITE" id="PS51910">
    <property type="entry name" value="GH18_2"/>
    <property type="match status" value="1"/>
</dbReference>
<dbReference type="Proteomes" id="UP001390339">
    <property type="component" value="Unassembled WGS sequence"/>
</dbReference>
<dbReference type="PANTHER" id="PTHR45708">
    <property type="entry name" value="ENDOCHITINASE"/>
    <property type="match status" value="1"/>
</dbReference>
<protein>
    <recommendedName>
        <fullName evidence="3">chitinase</fullName>
        <ecNumber evidence="3">3.2.1.14</ecNumber>
    </recommendedName>
</protein>
<keyword evidence="9" id="KW-0326">Glycosidase</keyword>
<dbReference type="PROSITE" id="PS01095">
    <property type="entry name" value="GH18_1"/>
    <property type="match status" value="1"/>
</dbReference>
<keyword evidence="6" id="KW-0378">Hydrolase</keyword>
<evidence type="ECO:0000256" key="1">
    <source>
        <dbReference type="ARBA" id="ARBA00000822"/>
    </source>
</evidence>
<evidence type="ECO:0000256" key="11">
    <source>
        <dbReference type="SAM" id="SignalP"/>
    </source>
</evidence>
<evidence type="ECO:0000313" key="13">
    <source>
        <dbReference type="EMBL" id="KAK8850850.1"/>
    </source>
</evidence>
<evidence type="ECO:0000256" key="3">
    <source>
        <dbReference type="ARBA" id="ARBA00012729"/>
    </source>
</evidence>
<accession>A0ABR2HNX2</accession>
<name>A0ABR2HNX2_9PEZI</name>
<keyword evidence="8" id="KW-0119">Carbohydrate metabolism</keyword>
<feature type="signal peptide" evidence="11">
    <location>
        <begin position="1"/>
        <end position="23"/>
    </location>
</feature>
<comment type="caution">
    <text evidence="13">The sequence shown here is derived from an EMBL/GenBank/DDBJ whole genome shotgun (WGS) entry which is preliminary data.</text>
</comment>
<keyword evidence="7" id="KW-0146">Chitin degradation</keyword>
<evidence type="ECO:0000256" key="6">
    <source>
        <dbReference type="ARBA" id="ARBA00022801"/>
    </source>
</evidence>
<gene>
    <name evidence="13" type="ORF">PGQ11_013329</name>
</gene>
<dbReference type="EMBL" id="JAPCWZ010000009">
    <property type="protein sequence ID" value="KAK8850850.1"/>
    <property type="molecule type" value="Genomic_DNA"/>
</dbReference>
<dbReference type="InterPro" id="IPR017853">
    <property type="entry name" value="GH"/>
</dbReference>
<comment type="subcellular location">
    <subcellularLocation>
        <location evidence="2">Secreted</location>
    </subcellularLocation>
</comment>
<evidence type="ECO:0000256" key="5">
    <source>
        <dbReference type="ARBA" id="ARBA00022669"/>
    </source>
</evidence>
<evidence type="ECO:0000256" key="4">
    <source>
        <dbReference type="ARBA" id="ARBA00022525"/>
    </source>
</evidence>
<dbReference type="EC" id="3.2.1.14" evidence="3"/>
<evidence type="ECO:0000256" key="10">
    <source>
        <dbReference type="ARBA" id="ARBA00023326"/>
    </source>
</evidence>
<evidence type="ECO:0000256" key="9">
    <source>
        <dbReference type="ARBA" id="ARBA00023295"/>
    </source>
</evidence>
<evidence type="ECO:0000256" key="8">
    <source>
        <dbReference type="ARBA" id="ARBA00023277"/>
    </source>
</evidence>
<feature type="domain" description="GH18" evidence="12">
    <location>
        <begin position="35"/>
        <end position="307"/>
    </location>
</feature>
<dbReference type="InterPro" id="IPR050542">
    <property type="entry name" value="Glycosyl_Hydrlase18_Chitinase"/>
</dbReference>
<evidence type="ECO:0000313" key="14">
    <source>
        <dbReference type="Proteomes" id="UP001390339"/>
    </source>
</evidence>
<organism evidence="13 14">
    <name type="scientific">Apiospora arundinis</name>
    <dbReference type="NCBI Taxonomy" id="335852"/>
    <lineage>
        <taxon>Eukaryota</taxon>
        <taxon>Fungi</taxon>
        <taxon>Dikarya</taxon>
        <taxon>Ascomycota</taxon>
        <taxon>Pezizomycotina</taxon>
        <taxon>Sordariomycetes</taxon>
        <taxon>Xylariomycetidae</taxon>
        <taxon>Amphisphaeriales</taxon>
        <taxon>Apiosporaceae</taxon>
        <taxon>Apiospora</taxon>
    </lineage>
</organism>